<comment type="caution">
    <text evidence="1">The sequence shown here is derived from an EMBL/GenBank/DDBJ whole genome shotgun (WGS) entry which is preliminary data.</text>
</comment>
<dbReference type="AlphaFoldDB" id="A0A6G0T5W5"/>
<proteinExistence type="predicted"/>
<evidence type="ECO:0000313" key="2">
    <source>
        <dbReference type="Proteomes" id="UP000475862"/>
    </source>
</evidence>
<evidence type="ECO:0000313" key="1">
    <source>
        <dbReference type="EMBL" id="KAE9526520.1"/>
    </source>
</evidence>
<dbReference type="EMBL" id="VYZN01000054">
    <property type="protein sequence ID" value="KAE9526520.1"/>
    <property type="molecule type" value="Genomic_DNA"/>
</dbReference>
<reference evidence="1 2" key="1">
    <citation type="submission" date="2019-08" db="EMBL/GenBank/DDBJ databases">
        <title>The genome of the soybean aphid Biotype 1, its phylome, world population structure and adaptation to the North American continent.</title>
        <authorList>
            <person name="Giordano R."/>
            <person name="Donthu R.K."/>
            <person name="Hernandez A.G."/>
            <person name="Wright C.L."/>
            <person name="Zimin A.V."/>
        </authorList>
    </citation>
    <scope>NUCLEOTIDE SEQUENCE [LARGE SCALE GENOMIC DNA]</scope>
    <source>
        <tissue evidence="1">Whole aphids</tissue>
    </source>
</reference>
<gene>
    <name evidence="1" type="ORF">AGLY_013168</name>
</gene>
<organism evidence="1 2">
    <name type="scientific">Aphis glycines</name>
    <name type="common">Soybean aphid</name>
    <dbReference type="NCBI Taxonomy" id="307491"/>
    <lineage>
        <taxon>Eukaryota</taxon>
        <taxon>Metazoa</taxon>
        <taxon>Ecdysozoa</taxon>
        <taxon>Arthropoda</taxon>
        <taxon>Hexapoda</taxon>
        <taxon>Insecta</taxon>
        <taxon>Pterygota</taxon>
        <taxon>Neoptera</taxon>
        <taxon>Paraneoptera</taxon>
        <taxon>Hemiptera</taxon>
        <taxon>Sternorrhyncha</taxon>
        <taxon>Aphidomorpha</taxon>
        <taxon>Aphidoidea</taxon>
        <taxon>Aphididae</taxon>
        <taxon>Aphidini</taxon>
        <taxon>Aphis</taxon>
        <taxon>Aphis</taxon>
    </lineage>
</organism>
<accession>A0A6G0T5W5</accession>
<dbReference type="Proteomes" id="UP000475862">
    <property type="component" value="Unassembled WGS sequence"/>
</dbReference>
<keyword evidence="2" id="KW-1185">Reference proteome</keyword>
<name>A0A6G0T5W5_APHGL</name>
<sequence>MYLPSLQNDEIPLYPIHSSWLINAHQLILNKQLQAFLFAASAIRLGCCQCSPCFPMILIKRIFNRDYWKFFNEFFVQSSQSFKAATSIPITTFPLYPAFSIAVSIRYKPSLLSRIFGAKPPSSPTAVASKPNLALITFLRLWYTSVPIFMASVKEHAPIYKNFITGRQNHKFLHSQLIACMRTTIDNIESWNSCADWSGTGLPRKMFVHYSACLNFE</sequence>
<protein>
    <submittedName>
        <fullName evidence="1">Uncharacterized protein</fullName>
    </submittedName>
</protein>